<reference evidence="1 2" key="1">
    <citation type="submission" date="2023-12" db="EMBL/GenBank/DDBJ databases">
        <title>Blastococcus brunescens sp. nov., an actonobacterium isolated from sandstone collected in sahara desert.</title>
        <authorList>
            <person name="Gtari M."/>
            <person name="Ghodhbane F."/>
        </authorList>
    </citation>
    <scope>NUCLEOTIDE SEQUENCE [LARGE SCALE GENOMIC DNA]</scope>
    <source>
        <strain evidence="1 2">BMG 8361</strain>
    </source>
</reference>
<name>A0ABZ1AYN1_9ACTN</name>
<accession>A0ABZ1AYN1</accession>
<proteinExistence type="predicted"/>
<evidence type="ECO:0000313" key="2">
    <source>
        <dbReference type="Proteomes" id="UP001324287"/>
    </source>
</evidence>
<gene>
    <name evidence="1" type="ORF">U6N30_28860</name>
</gene>
<keyword evidence="2" id="KW-1185">Reference proteome</keyword>
<sequence length="88" mass="9852">MNSCKEVMVAERWVWTTETTSTPGVVTARASLMASSSRGAVFWATGEPNHERTSARPRSVIRYAMRPSPSAWPSWVTNPSRSRRSRVV</sequence>
<protein>
    <submittedName>
        <fullName evidence="1">Uncharacterized protein</fullName>
    </submittedName>
</protein>
<dbReference type="Proteomes" id="UP001324287">
    <property type="component" value="Chromosome"/>
</dbReference>
<dbReference type="EMBL" id="CP141261">
    <property type="protein sequence ID" value="WRL63635.1"/>
    <property type="molecule type" value="Genomic_DNA"/>
</dbReference>
<evidence type="ECO:0000313" key="1">
    <source>
        <dbReference type="EMBL" id="WRL63635.1"/>
    </source>
</evidence>
<organism evidence="1 2">
    <name type="scientific">Blastococcus brunescens</name>
    <dbReference type="NCBI Taxonomy" id="1564165"/>
    <lineage>
        <taxon>Bacteria</taxon>
        <taxon>Bacillati</taxon>
        <taxon>Actinomycetota</taxon>
        <taxon>Actinomycetes</taxon>
        <taxon>Geodermatophilales</taxon>
        <taxon>Geodermatophilaceae</taxon>
        <taxon>Blastococcus</taxon>
    </lineage>
</organism>